<evidence type="ECO:0000313" key="2">
    <source>
        <dbReference type="EMBL" id="CAG6467599.1"/>
    </source>
</evidence>
<dbReference type="EMBL" id="HBUE01058822">
    <property type="protein sequence ID" value="CAG6467599.1"/>
    <property type="molecule type" value="Transcribed_RNA"/>
</dbReference>
<accession>A0A8D8B4P2</accession>
<keyword evidence="1" id="KW-0812">Transmembrane</keyword>
<organism evidence="2">
    <name type="scientific">Culex pipiens</name>
    <name type="common">House mosquito</name>
    <dbReference type="NCBI Taxonomy" id="7175"/>
    <lineage>
        <taxon>Eukaryota</taxon>
        <taxon>Metazoa</taxon>
        <taxon>Ecdysozoa</taxon>
        <taxon>Arthropoda</taxon>
        <taxon>Hexapoda</taxon>
        <taxon>Insecta</taxon>
        <taxon>Pterygota</taxon>
        <taxon>Neoptera</taxon>
        <taxon>Endopterygota</taxon>
        <taxon>Diptera</taxon>
        <taxon>Nematocera</taxon>
        <taxon>Culicoidea</taxon>
        <taxon>Culicidae</taxon>
        <taxon>Culicinae</taxon>
        <taxon>Culicini</taxon>
        <taxon>Culex</taxon>
        <taxon>Culex</taxon>
    </lineage>
</organism>
<keyword evidence="1" id="KW-1133">Transmembrane helix</keyword>
<keyword evidence="1" id="KW-0472">Membrane</keyword>
<sequence length="159" mass="17676">MFPKGTLCFSWFQFKCYGCIVATAAFQTLLFFCQHFKFNFKALDATRTIRCGRFRPPQIPRTEPPTIRSVRSEDVSASFGPVNHSPTARGNCTAIWMTVGPSSGHSFLRGNSTLAKLFSGLIPQEPLCVATSVAGIAARLSGIWEHVYNLNHISCWTLR</sequence>
<proteinExistence type="predicted"/>
<protein>
    <submittedName>
        <fullName evidence="2">(northern house mosquito) hypothetical protein</fullName>
    </submittedName>
</protein>
<name>A0A8D8B4P2_CULPI</name>
<dbReference type="EMBL" id="HBUE01058823">
    <property type="protein sequence ID" value="CAG6467600.1"/>
    <property type="molecule type" value="Transcribed_RNA"/>
</dbReference>
<dbReference type="AlphaFoldDB" id="A0A8D8B4P2"/>
<reference evidence="2" key="1">
    <citation type="submission" date="2021-05" db="EMBL/GenBank/DDBJ databases">
        <authorList>
            <person name="Alioto T."/>
            <person name="Alioto T."/>
            <person name="Gomez Garrido J."/>
        </authorList>
    </citation>
    <scope>NUCLEOTIDE SEQUENCE</scope>
</reference>
<evidence type="ECO:0000256" key="1">
    <source>
        <dbReference type="SAM" id="Phobius"/>
    </source>
</evidence>
<feature type="transmembrane region" description="Helical" evidence="1">
    <location>
        <begin position="12"/>
        <end position="33"/>
    </location>
</feature>